<reference evidence="2" key="1">
    <citation type="submission" date="2015-01" db="EMBL/GenBank/DDBJ databases">
        <authorList>
            <person name="Xiang T."/>
            <person name="Song Y."/>
            <person name="Huang L."/>
            <person name="Wang B."/>
            <person name="Wu P."/>
        </authorList>
    </citation>
    <scope>NUCLEOTIDE SEQUENCE</scope>
    <source>
        <strain evidence="2">CNQ431</strain>
    </source>
</reference>
<dbReference type="InterPro" id="IPR029045">
    <property type="entry name" value="ClpP/crotonase-like_dom_sf"/>
</dbReference>
<gene>
    <name evidence="2" type="primary">enccI</name>
</gene>
<dbReference type="InterPro" id="IPR001753">
    <property type="entry name" value="Enoyl-CoA_hydra/iso"/>
</dbReference>
<accession>A0A0M4FLR0</accession>
<dbReference type="EMBL" id="KP737856">
    <property type="protein sequence ID" value="ALC74397.1"/>
    <property type="molecule type" value="Genomic_DNA"/>
</dbReference>
<name>A0A0M4FLR0_9ACTN</name>
<proteinExistence type="inferred from homology"/>
<dbReference type="SUPFAM" id="SSF52096">
    <property type="entry name" value="ClpP/crotonase"/>
    <property type="match status" value="1"/>
</dbReference>
<comment type="similarity">
    <text evidence="1">Belongs to the enoyl-CoA hydratase/isomerase family.</text>
</comment>
<dbReference type="Gene3D" id="3.90.226.10">
    <property type="entry name" value="2-enoyl-CoA Hydratase, Chain A, domain 1"/>
    <property type="match status" value="1"/>
</dbReference>
<dbReference type="PANTHER" id="PTHR43802:SF1">
    <property type="entry name" value="IP11341P-RELATED"/>
    <property type="match status" value="1"/>
</dbReference>
<dbReference type="Pfam" id="PF00378">
    <property type="entry name" value="ECH_1"/>
    <property type="match status" value="1"/>
</dbReference>
<organism evidence="2">
    <name type="scientific">Streptomyces sp. CNQ431</name>
    <dbReference type="NCBI Taxonomy" id="1571532"/>
    <lineage>
        <taxon>Bacteria</taxon>
        <taxon>Bacillati</taxon>
        <taxon>Actinomycetota</taxon>
        <taxon>Actinomycetes</taxon>
        <taxon>Kitasatosporales</taxon>
        <taxon>Streptomycetaceae</taxon>
        <taxon>Streptomyces</taxon>
    </lineage>
</organism>
<dbReference type="GO" id="GO:0003824">
    <property type="term" value="F:catalytic activity"/>
    <property type="evidence" value="ECO:0007669"/>
    <property type="project" value="UniProtKB-ARBA"/>
</dbReference>
<dbReference type="PANTHER" id="PTHR43802">
    <property type="entry name" value="ENOYL-COA HYDRATASE"/>
    <property type="match status" value="1"/>
</dbReference>
<dbReference type="AlphaFoldDB" id="A0A0M4FLR0"/>
<evidence type="ECO:0000313" key="2">
    <source>
        <dbReference type="EMBL" id="ALC74397.1"/>
    </source>
</evidence>
<sequence>MGVSDVPPLLSFADLTVTVDSDVAVIAMSRPAKLNALTRGMRRGLAELVRRYGDGSRARGVVITGRGKAFSAGMDLHEVAGPEVDLLAEMELFNDITRAALVTEVPVVAALNGIAVGGAGEMALSFDARIATAQAAISWPETSVGLTVSNAASLFLPRLAGGPRALHLIMNSARLGASQALDLGLLDDIVEPDDLIPAAIRLIHRWTQPGSSTAAHLRLMRPSLRAVEAAMAREVAAVRQVQESGIAQAGIATVLAGHGK</sequence>
<dbReference type="CDD" id="cd06558">
    <property type="entry name" value="crotonase-like"/>
    <property type="match status" value="1"/>
</dbReference>
<evidence type="ECO:0000256" key="1">
    <source>
        <dbReference type="ARBA" id="ARBA00005254"/>
    </source>
</evidence>
<protein>
    <submittedName>
        <fullName evidence="2">Enoyl-CoA hydratase</fullName>
    </submittedName>
</protein>
<dbReference type="RefSeq" id="WP_052192889.1">
    <property type="nucleotide sequence ID" value="NZ_JTCK01000093.1"/>
</dbReference>